<feature type="compositionally biased region" description="Low complexity" evidence="8">
    <location>
        <begin position="1"/>
        <end position="15"/>
    </location>
</feature>
<comment type="caution">
    <text evidence="9">The sequence shown here is derived from an EMBL/GenBank/DDBJ whole genome shotgun (WGS) entry which is preliminary data.</text>
</comment>
<evidence type="ECO:0000256" key="4">
    <source>
        <dbReference type="ARBA" id="ARBA00022989"/>
    </source>
</evidence>
<dbReference type="Proteomes" id="UP001221142">
    <property type="component" value="Unassembled WGS sequence"/>
</dbReference>
<dbReference type="GO" id="GO:0006660">
    <property type="term" value="P:phosphatidylserine catabolic process"/>
    <property type="evidence" value="ECO:0007669"/>
    <property type="project" value="TreeGrafter"/>
</dbReference>
<keyword evidence="3" id="KW-0378">Hydrolase</keyword>
<proteinExistence type="inferred from homology"/>
<organism evidence="9 10">
    <name type="scientific">Roridomyces roridus</name>
    <dbReference type="NCBI Taxonomy" id="1738132"/>
    <lineage>
        <taxon>Eukaryota</taxon>
        <taxon>Fungi</taxon>
        <taxon>Dikarya</taxon>
        <taxon>Basidiomycota</taxon>
        <taxon>Agaricomycotina</taxon>
        <taxon>Agaricomycetes</taxon>
        <taxon>Agaricomycetidae</taxon>
        <taxon>Agaricales</taxon>
        <taxon>Marasmiineae</taxon>
        <taxon>Mycenaceae</taxon>
        <taxon>Roridomyces</taxon>
    </lineage>
</organism>
<evidence type="ECO:0000256" key="5">
    <source>
        <dbReference type="ARBA" id="ARBA00023136"/>
    </source>
</evidence>
<dbReference type="PANTHER" id="PTHR47175">
    <property type="entry name" value="LIPASE ATG15-RELATED"/>
    <property type="match status" value="1"/>
</dbReference>
<keyword evidence="10" id="KW-1185">Reference proteome</keyword>
<comment type="subcellular location">
    <subcellularLocation>
        <location evidence="7">Endomembrane system</location>
        <topology evidence="7">Single-pass membrane protein</topology>
    </subcellularLocation>
</comment>
<reference evidence="9" key="1">
    <citation type="submission" date="2023-03" db="EMBL/GenBank/DDBJ databases">
        <title>Massive genome expansion in bonnet fungi (Mycena s.s.) driven by repeated elements and novel gene families across ecological guilds.</title>
        <authorList>
            <consortium name="Lawrence Berkeley National Laboratory"/>
            <person name="Harder C.B."/>
            <person name="Miyauchi S."/>
            <person name="Viragh M."/>
            <person name="Kuo A."/>
            <person name="Thoen E."/>
            <person name="Andreopoulos B."/>
            <person name="Lu D."/>
            <person name="Skrede I."/>
            <person name="Drula E."/>
            <person name="Henrissat B."/>
            <person name="Morin E."/>
            <person name="Kohler A."/>
            <person name="Barry K."/>
            <person name="LaButti K."/>
            <person name="Morin E."/>
            <person name="Salamov A."/>
            <person name="Lipzen A."/>
            <person name="Mereny Z."/>
            <person name="Hegedus B."/>
            <person name="Baldrian P."/>
            <person name="Stursova M."/>
            <person name="Weitz H."/>
            <person name="Taylor A."/>
            <person name="Grigoriev I.V."/>
            <person name="Nagy L.G."/>
            <person name="Martin F."/>
            <person name="Kauserud H."/>
        </authorList>
    </citation>
    <scope>NUCLEOTIDE SEQUENCE</scope>
    <source>
        <strain evidence="9">9284</strain>
    </source>
</reference>
<feature type="region of interest" description="Disordered" evidence="8">
    <location>
        <begin position="1"/>
        <end position="37"/>
    </location>
</feature>
<dbReference type="PANTHER" id="PTHR47175:SF2">
    <property type="entry name" value="LIPASE ATG15-RELATED"/>
    <property type="match status" value="1"/>
</dbReference>
<dbReference type="GO" id="GO:0012505">
    <property type="term" value="C:endomembrane system"/>
    <property type="evidence" value="ECO:0007669"/>
    <property type="project" value="UniProtKB-SubCell"/>
</dbReference>
<dbReference type="GO" id="GO:0034496">
    <property type="term" value="P:multivesicular body membrane disassembly"/>
    <property type="evidence" value="ECO:0007669"/>
    <property type="project" value="TreeGrafter"/>
</dbReference>
<dbReference type="GO" id="GO:0016020">
    <property type="term" value="C:membrane"/>
    <property type="evidence" value="ECO:0007669"/>
    <property type="project" value="TreeGrafter"/>
</dbReference>
<evidence type="ECO:0000256" key="6">
    <source>
        <dbReference type="ARBA" id="ARBA00023180"/>
    </source>
</evidence>
<dbReference type="GO" id="GO:0004620">
    <property type="term" value="F:phospholipase activity"/>
    <property type="evidence" value="ECO:0007669"/>
    <property type="project" value="TreeGrafter"/>
</dbReference>
<evidence type="ECO:0000256" key="7">
    <source>
        <dbReference type="ARBA" id="ARBA00037847"/>
    </source>
</evidence>
<dbReference type="EMBL" id="JARKIF010000021">
    <property type="protein sequence ID" value="KAJ7617279.1"/>
    <property type="molecule type" value="Genomic_DNA"/>
</dbReference>
<gene>
    <name evidence="9" type="ORF">FB45DRAFT_1063775</name>
</gene>
<keyword evidence="2" id="KW-0812">Transmembrane</keyword>
<sequence>MSVSATTTAPSSSPSLVKGTSAPWTAGGEGPTKKKDKLNDNLLFSCCCARVSPRWSTVCDCYAGGDKCDQKCVERGTRILASDWSDNARDVLNLLLHFLPSGITPPGALRAVLSPVVPEETAMRKVRGYRERHGGCC</sequence>
<evidence type="ECO:0000256" key="8">
    <source>
        <dbReference type="SAM" id="MobiDB-lite"/>
    </source>
</evidence>
<evidence type="ECO:0000256" key="3">
    <source>
        <dbReference type="ARBA" id="ARBA00022801"/>
    </source>
</evidence>
<feature type="non-terminal residue" evidence="9">
    <location>
        <position position="137"/>
    </location>
</feature>
<dbReference type="GO" id="GO:0005775">
    <property type="term" value="C:vacuolar lumen"/>
    <property type="evidence" value="ECO:0007669"/>
    <property type="project" value="TreeGrafter"/>
</dbReference>
<evidence type="ECO:0000313" key="9">
    <source>
        <dbReference type="EMBL" id="KAJ7617279.1"/>
    </source>
</evidence>
<keyword evidence="6" id="KW-0325">Glycoprotein</keyword>
<dbReference type="AlphaFoldDB" id="A0AAD7FFJ0"/>
<evidence type="ECO:0000313" key="10">
    <source>
        <dbReference type="Proteomes" id="UP001221142"/>
    </source>
</evidence>
<evidence type="ECO:0000256" key="1">
    <source>
        <dbReference type="ARBA" id="ARBA00010701"/>
    </source>
</evidence>
<name>A0AAD7FFJ0_9AGAR</name>
<dbReference type="GO" id="GO:0034727">
    <property type="term" value="P:piecemeal microautophagy of the nucleus"/>
    <property type="evidence" value="ECO:0007669"/>
    <property type="project" value="TreeGrafter"/>
</dbReference>
<keyword evidence="5" id="KW-0472">Membrane</keyword>
<protein>
    <submittedName>
        <fullName evidence="9">Uncharacterized protein</fullName>
    </submittedName>
</protein>
<dbReference type="GO" id="GO:0046461">
    <property type="term" value="P:neutral lipid catabolic process"/>
    <property type="evidence" value="ECO:0007669"/>
    <property type="project" value="TreeGrafter"/>
</dbReference>
<evidence type="ECO:0000256" key="2">
    <source>
        <dbReference type="ARBA" id="ARBA00022692"/>
    </source>
</evidence>
<accession>A0AAD7FFJ0</accession>
<dbReference type="InterPro" id="IPR050805">
    <property type="entry name" value="ATG15_Lipase"/>
</dbReference>
<comment type="similarity">
    <text evidence="1">Belongs to the AB hydrolase superfamily. Lipase family.</text>
</comment>
<keyword evidence="4" id="KW-1133">Transmembrane helix</keyword>